<dbReference type="EMBL" id="JACIGK010000005">
    <property type="protein sequence ID" value="MBB4265279.1"/>
    <property type="molecule type" value="Genomic_DNA"/>
</dbReference>
<dbReference type="PANTHER" id="PTHR47786:SF2">
    <property type="entry name" value="GLYCOSYL HYDROLASE FAMILY 13 CATALYTIC DOMAIN-CONTAINING PROTEIN"/>
    <property type="match status" value="1"/>
</dbReference>
<dbReference type="SMART" id="SM00642">
    <property type="entry name" value="Aamy"/>
    <property type="match status" value="1"/>
</dbReference>
<dbReference type="InterPro" id="IPR006047">
    <property type="entry name" value="GH13_cat_dom"/>
</dbReference>
<organism evidence="2 3">
    <name type="scientific">Roseospira visakhapatnamensis</name>
    <dbReference type="NCBI Taxonomy" id="390880"/>
    <lineage>
        <taxon>Bacteria</taxon>
        <taxon>Pseudomonadati</taxon>
        <taxon>Pseudomonadota</taxon>
        <taxon>Alphaproteobacteria</taxon>
        <taxon>Rhodospirillales</taxon>
        <taxon>Rhodospirillaceae</taxon>
        <taxon>Roseospira</taxon>
    </lineage>
</organism>
<dbReference type="Proteomes" id="UP000554286">
    <property type="component" value="Unassembled WGS sequence"/>
</dbReference>
<dbReference type="Gene3D" id="3.20.20.80">
    <property type="entry name" value="Glycosidases"/>
    <property type="match status" value="1"/>
</dbReference>
<evidence type="ECO:0000259" key="1">
    <source>
        <dbReference type="SMART" id="SM00642"/>
    </source>
</evidence>
<comment type="caution">
    <text evidence="2">The sequence shown here is derived from an EMBL/GenBank/DDBJ whole genome shotgun (WGS) entry which is preliminary data.</text>
</comment>
<dbReference type="AlphaFoldDB" id="A0A7W6W8W4"/>
<name>A0A7W6W8W4_9PROT</name>
<dbReference type="GO" id="GO:0016757">
    <property type="term" value="F:glycosyltransferase activity"/>
    <property type="evidence" value="ECO:0007669"/>
    <property type="project" value="UniProtKB-KW"/>
</dbReference>
<proteinExistence type="predicted"/>
<gene>
    <name evidence="2" type="ORF">GGD89_000897</name>
</gene>
<feature type="domain" description="Glycosyl hydrolase family 13 catalytic" evidence="1">
    <location>
        <begin position="26"/>
        <end position="343"/>
    </location>
</feature>
<keyword evidence="2" id="KW-0808">Transferase</keyword>
<evidence type="ECO:0000313" key="3">
    <source>
        <dbReference type="Proteomes" id="UP000554286"/>
    </source>
</evidence>
<protein>
    <submittedName>
        <fullName evidence="2">Starch synthase (Maltosyl-transferring)</fullName>
        <ecNumber evidence="2">2.4.99.16</ecNumber>
    </submittedName>
</protein>
<dbReference type="InterPro" id="IPR017853">
    <property type="entry name" value="GH"/>
</dbReference>
<dbReference type="PANTHER" id="PTHR47786">
    <property type="entry name" value="ALPHA-1,4-GLUCAN:MALTOSE-1-PHOSPHATE MALTOSYLTRANSFERASE"/>
    <property type="match status" value="1"/>
</dbReference>
<evidence type="ECO:0000313" key="2">
    <source>
        <dbReference type="EMBL" id="MBB4265279.1"/>
    </source>
</evidence>
<keyword evidence="2" id="KW-0328">Glycosyltransferase</keyword>
<dbReference type="RefSeq" id="WP_184042905.1">
    <property type="nucleotide sequence ID" value="NZ_JACIGK010000005.1"/>
</dbReference>
<dbReference type="GO" id="GO:0005975">
    <property type="term" value="P:carbohydrate metabolic process"/>
    <property type="evidence" value="ECO:0007669"/>
    <property type="project" value="InterPro"/>
</dbReference>
<accession>A0A7W6W8W4</accession>
<dbReference type="SUPFAM" id="SSF51445">
    <property type="entry name" value="(Trans)glycosidases"/>
    <property type="match status" value="1"/>
</dbReference>
<dbReference type="Pfam" id="PF14701">
    <property type="entry name" value="hDGE_amylase"/>
    <property type="match status" value="1"/>
</dbReference>
<dbReference type="EC" id="2.4.99.16" evidence="2"/>
<reference evidence="2 3" key="1">
    <citation type="submission" date="2020-08" db="EMBL/GenBank/DDBJ databases">
        <title>Genome sequencing of Purple Non-Sulfur Bacteria from various extreme environments.</title>
        <authorList>
            <person name="Mayer M."/>
        </authorList>
    </citation>
    <scope>NUCLEOTIDE SEQUENCE [LARGE SCALE GENOMIC DNA]</scope>
    <source>
        <strain evidence="2 3">JA131</strain>
    </source>
</reference>
<sequence>MPFPPVAHPAPRIYNLFPLLSGPVSRWTGHLSHIAAMGFDWVYVNPFHYPGFSGSLYAVKAYDRLHPLLDEGSGRSVDDQLRSFLEAARAHGLKVMLDLVINHTAKDSPWVTEHPTWYVRDRHGEVESPFAIDPANADNKTVWGDLAELDYTPRPERAALVNRYRAILCHFVDLGFAGFRCDAAYKVPADVWADLIGAARDRAPEALFAAETLGCRLKEIEGLRPAGFDYLFNSSKWWDFKADWLLEQYNSFRSLAPSIAFPESHDTPRLRAELPGTWPMARVEAAYKRAWLFAALFSSGAMMPQGYEFGFVRKPDVVRTRPEHWEDPAFDISDYVGAVNDLKRRVRVLNWEGPQRQLTPAPSVSALIREAEYDPDLAVTLINLDLEAGRSVPGGAVLGQLREDQGGALREVTPRRAHGVLTPDATVLLAPGEIRVFVKDSRTAP</sequence>
<keyword evidence="3" id="KW-1185">Reference proteome</keyword>
<dbReference type="InterPro" id="IPR032792">
    <property type="entry name" value="AGL_glucanoTrfase"/>
</dbReference>